<sequence length="181" mass="21194">MTNLKSIIESLLFVWGEPLSYKEIAKVVERENSEVKRTLEEMKEEYERNDRGLELKSYSGDYQFVTKKENFDYINKLVDKKRKKKLSNSAMEVLSIVAYKQPVTRMEIEEIRGVKSNSSIDSLVNRNLIEEVGRLDKMGKPILYGTTKEFLRVFSLDSLKSLPNLKEIELMLEDEEENENK</sequence>
<reference evidence="1 2" key="1">
    <citation type="journal article" date="2022" name="Int. J. Syst. Evol. Microbiol.">
        <title>Miniphocaeibacter halophilus sp. nov., an ammonium-tolerant acetate-producing bacterium isolated from a biogas system.</title>
        <authorList>
            <person name="Schnurer A."/>
            <person name="Singh A."/>
            <person name="Bi S."/>
            <person name="Qiao W."/>
            <person name="Westerholm M."/>
        </authorList>
    </citation>
    <scope>NUCLEOTIDE SEQUENCE [LARGE SCALE GENOMIC DNA]</scope>
    <source>
        <strain evidence="1 2">AMB_01</strain>
    </source>
</reference>
<keyword evidence="2" id="KW-1185">Reference proteome</keyword>
<organism evidence="1 2">
    <name type="scientific">Miniphocaeibacter halophilus</name>
    <dbReference type="NCBI Taxonomy" id="2931922"/>
    <lineage>
        <taxon>Bacteria</taxon>
        <taxon>Bacillati</taxon>
        <taxon>Bacillota</taxon>
        <taxon>Tissierellia</taxon>
        <taxon>Tissierellales</taxon>
        <taxon>Peptoniphilaceae</taxon>
        <taxon>Miniphocaeibacter</taxon>
    </lineage>
</organism>
<evidence type="ECO:0000313" key="1">
    <source>
        <dbReference type="EMBL" id="QQK07558.1"/>
    </source>
</evidence>
<protein>
    <submittedName>
        <fullName evidence="1">SMC-Scp complex subunit ScpB</fullName>
    </submittedName>
</protein>
<evidence type="ECO:0000313" key="2">
    <source>
        <dbReference type="Proteomes" id="UP000595814"/>
    </source>
</evidence>
<dbReference type="Proteomes" id="UP000595814">
    <property type="component" value="Chromosome"/>
</dbReference>
<dbReference type="EMBL" id="CP066744">
    <property type="protein sequence ID" value="QQK07558.1"/>
    <property type="molecule type" value="Genomic_DNA"/>
</dbReference>
<accession>A0AC61MQA2</accession>
<name>A0AC61MQA2_9FIRM</name>
<proteinExistence type="predicted"/>
<gene>
    <name evidence="1" type="primary">scpB</name>
    <name evidence="1" type="ORF">JFY71_09695</name>
</gene>